<dbReference type="PROSITE" id="PS50006">
    <property type="entry name" value="FHA_DOMAIN"/>
    <property type="match status" value="1"/>
</dbReference>
<dbReference type="InterPro" id="IPR008984">
    <property type="entry name" value="SMAD_FHA_dom_sf"/>
</dbReference>
<dbReference type="EMBL" id="JBHUJB010000015">
    <property type="protein sequence ID" value="MFD2157937.1"/>
    <property type="molecule type" value="Genomic_DNA"/>
</dbReference>
<comment type="caution">
    <text evidence="4">The sequence shown here is derived from an EMBL/GenBank/DDBJ whole genome shotgun (WGS) entry which is preliminary data.</text>
</comment>
<feature type="compositionally biased region" description="Basic and acidic residues" evidence="1">
    <location>
        <begin position="123"/>
        <end position="132"/>
    </location>
</feature>
<dbReference type="SMART" id="SM00240">
    <property type="entry name" value="FHA"/>
    <property type="match status" value="1"/>
</dbReference>
<gene>
    <name evidence="4" type="ORF">ACFSW8_03385</name>
</gene>
<organism evidence="4 5">
    <name type="scientific">Rubritalea tangerina</name>
    <dbReference type="NCBI Taxonomy" id="430798"/>
    <lineage>
        <taxon>Bacteria</taxon>
        <taxon>Pseudomonadati</taxon>
        <taxon>Verrucomicrobiota</taxon>
        <taxon>Verrucomicrobiia</taxon>
        <taxon>Verrucomicrobiales</taxon>
        <taxon>Rubritaleaceae</taxon>
        <taxon>Rubritalea</taxon>
    </lineage>
</organism>
<evidence type="ECO:0000256" key="1">
    <source>
        <dbReference type="SAM" id="MobiDB-lite"/>
    </source>
</evidence>
<feature type="transmembrane region" description="Helical" evidence="2">
    <location>
        <begin position="172"/>
        <end position="189"/>
    </location>
</feature>
<keyword evidence="2" id="KW-1133">Transmembrane helix</keyword>
<evidence type="ECO:0000259" key="3">
    <source>
        <dbReference type="PROSITE" id="PS50006"/>
    </source>
</evidence>
<feature type="domain" description="FHA" evidence="3">
    <location>
        <begin position="25"/>
        <end position="74"/>
    </location>
</feature>
<keyword evidence="2" id="KW-0472">Membrane</keyword>
<dbReference type="InterPro" id="IPR000253">
    <property type="entry name" value="FHA_dom"/>
</dbReference>
<keyword evidence="2" id="KW-0812">Transmembrane</keyword>
<sequence>MPRIIITEPGKSPQPYRLKLDRAETRIGRGSDNDILIEAGSASTNHCVMKRISGGFILEDLDSTNGIKIDDTRFRIIDLTDQLTVRIGDDVSLEFTLTEEELAELDQEDFTPQQQGLLPKSKPAPEPEKEEASEAFLEEPEDDDDWDDDEEEQDDYRPSTQKKAAKSGGMNGLLFFLLALLAIALGFYIRHYQDVLSKPPAPTEAPAQPTESTPSE</sequence>
<dbReference type="Pfam" id="PF00498">
    <property type="entry name" value="FHA"/>
    <property type="match status" value="1"/>
</dbReference>
<dbReference type="SUPFAM" id="SSF49879">
    <property type="entry name" value="SMAD/FHA domain"/>
    <property type="match status" value="1"/>
</dbReference>
<dbReference type="Proteomes" id="UP001597389">
    <property type="component" value="Unassembled WGS sequence"/>
</dbReference>
<feature type="compositionally biased region" description="Acidic residues" evidence="1">
    <location>
        <begin position="133"/>
        <end position="154"/>
    </location>
</feature>
<evidence type="ECO:0000256" key="2">
    <source>
        <dbReference type="SAM" id="Phobius"/>
    </source>
</evidence>
<evidence type="ECO:0000313" key="4">
    <source>
        <dbReference type="EMBL" id="MFD2157937.1"/>
    </source>
</evidence>
<proteinExistence type="predicted"/>
<accession>A0ABW4Z7Y7</accession>
<name>A0ABW4Z7Y7_9BACT</name>
<feature type="compositionally biased region" description="Low complexity" evidence="1">
    <location>
        <begin position="204"/>
        <end position="216"/>
    </location>
</feature>
<reference evidence="5" key="1">
    <citation type="journal article" date="2019" name="Int. J. Syst. Evol. Microbiol.">
        <title>The Global Catalogue of Microorganisms (GCM) 10K type strain sequencing project: providing services to taxonomists for standard genome sequencing and annotation.</title>
        <authorList>
            <consortium name="The Broad Institute Genomics Platform"/>
            <consortium name="The Broad Institute Genome Sequencing Center for Infectious Disease"/>
            <person name="Wu L."/>
            <person name="Ma J."/>
        </authorList>
    </citation>
    <scope>NUCLEOTIDE SEQUENCE [LARGE SCALE GENOMIC DNA]</scope>
    <source>
        <strain evidence="5">CCUG 57942</strain>
    </source>
</reference>
<keyword evidence="5" id="KW-1185">Reference proteome</keyword>
<feature type="region of interest" description="Disordered" evidence="1">
    <location>
        <begin position="104"/>
        <end position="166"/>
    </location>
</feature>
<dbReference type="RefSeq" id="WP_377177428.1">
    <property type="nucleotide sequence ID" value="NZ_JBHUJB010000015.1"/>
</dbReference>
<feature type="region of interest" description="Disordered" evidence="1">
    <location>
        <begin position="197"/>
        <end position="216"/>
    </location>
</feature>
<protein>
    <submittedName>
        <fullName evidence="4">FHA domain-containing protein</fullName>
    </submittedName>
</protein>
<dbReference type="Gene3D" id="2.60.200.20">
    <property type="match status" value="1"/>
</dbReference>
<evidence type="ECO:0000313" key="5">
    <source>
        <dbReference type="Proteomes" id="UP001597389"/>
    </source>
</evidence>